<comment type="caution">
    <text evidence="1">The sequence shown here is derived from an EMBL/GenBank/DDBJ whole genome shotgun (WGS) entry which is preliminary data.</text>
</comment>
<reference evidence="1 2" key="1">
    <citation type="submission" date="2014-06" db="EMBL/GenBank/DDBJ databases">
        <authorList>
            <person name="Ngugi D.K."/>
            <person name="Blom J."/>
            <person name="Alam I."/>
            <person name="Rashid M."/>
            <person name="Baalawi W."/>
            <person name="Zhang G."/>
            <person name="Hikmawan T."/>
            <person name="Guan Y."/>
            <person name="Antunes A."/>
            <person name="Siam R."/>
            <person name="El-Dorry H."/>
            <person name="Bajic V."/>
            <person name="Stingl U."/>
        </authorList>
    </citation>
    <scope>NUCLEOTIDE SEQUENCE [LARGE SCALE GENOMIC DNA]</scope>
    <source>
        <strain evidence="1">SCGC AAA799-P11</strain>
    </source>
</reference>
<gene>
    <name evidence="1" type="ORF">AAA799P11_00761</name>
</gene>
<dbReference type="PATRIC" id="fig|1502295.3.peg.734"/>
<sequence length="96" mass="10918">MGDGIGGAVINILTNNAFELLISHTRKDNQEEYGKVEKIIMSKVDNPDQPQYEEKTKEDLERALKGKFVSCNVQYRDKKTDALICNVFVQRPPEGF</sequence>
<proteinExistence type="predicted"/>
<accession>A0A087S133</accession>
<dbReference type="EMBL" id="JOSZ01000008">
    <property type="protein sequence ID" value="KFM19437.1"/>
    <property type="molecule type" value="Genomic_DNA"/>
</dbReference>
<evidence type="ECO:0000313" key="1">
    <source>
        <dbReference type="EMBL" id="KFM19437.1"/>
    </source>
</evidence>
<dbReference type="Proteomes" id="UP000029387">
    <property type="component" value="Unassembled WGS sequence"/>
</dbReference>
<organism evidence="1 2">
    <name type="scientific">Marine Group I thaumarchaeote SCGC AAA799-P11</name>
    <dbReference type="NCBI Taxonomy" id="1502295"/>
    <lineage>
        <taxon>Archaea</taxon>
        <taxon>Nitrososphaerota</taxon>
        <taxon>Marine Group I</taxon>
    </lineage>
</organism>
<dbReference type="AlphaFoldDB" id="A0A087S133"/>
<name>A0A087S133_9ARCH</name>
<evidence type="ECO:0000313" key="2">
    <source>
        <dbReference type="Proteomes" id="UP000029387"/>
    </source>
</evidence>
<keyword evidence="2" id="KW-1185">Reference proteome</keyword>
<protein>
    <submittedName>
        <fullName evidence="1">Uncharacterized protein</fullName>
    </submittedName>
</protein>